<sequence>MMQENYIIRELREKDIGEWLRLRKLLWDGVSEAEHKSEMLDIYEHSETQLVLVAEVGENRLIGFLEASIRPFVEDCHSDHVGYLEGWFVEPEFRKTRDRAEIGCRSGKLGAEERRDGNGFGCRDRKRNEFTGARQTRLSGNFAPRSS</sequence>
<evidence type="ECO:0000259" key="1">
    <source>
        <dbReference type="Pfam" id="PF00583"/>
    </source>
</evidence>
<gene>
    <name evidence="2" type="ORF">Bpfe_031203</name>
</gene>
<organism evidence="2 3">
    <name type="scientific">Biomphalaria pfeifferi</name>
    <name type="common">Bloodfluke planorb</name>
    <name type="synonym">Freshwater snail</name>
    <dbReference type="NCBI Taxonomy" id="112525"/>
    <lineage>
        <taxon>Eukaryota</taxon>
        <taxon>Metazoa</taxon>
        <taxon>Spiralia</taxon>
        <taxon>Lophotrochozoa</taxon>
        <taxon>Mollusca</taxon>
        <taxon>Gastropoda</taxon>
        <taxon>Heterobranchia</taxon>
        <taxon>Euthyneura</taxon>
        <taxon>Panpulmonata</taxon>
        <taxon>Hygrophila</taxon>
        <taxon>Lymnaeoidea</taxon>
        <taxon>Planorbidae</taxon>
        <taxon>Biomphalaria</taxon>
    </lineage>
</organism>
<comment type="caution">
    <text evidence="2">The sequence shown here is derived from an EMBL/GenBank/DDBJ whole genome shotgun (WGS) entry which is preliminary data.</text>
</comment>
<dbReference type="InterPro" id="IPR016181">
    <property type="entry name" value="Acyl_CoA_acyltransferase"/>
</dbReference>
<dbReference type="EMBL" id="JASAOG010000451">
    <property type="protein sequence ID" value="KAK0039370.1"/>
    <property type="molecule type" value="Genomic_DNA"/>
</dbReference>
<reference evidence="2" key="2">
    <citation type="submission" date="2023-04" db="EMBL/GenBank/DDBJ databases">
        <authorList>
            <person name="Bu L."/>
            <person name="Lu L."/>
            <person name="Laidemitt M.R."/>
            <person name="Zhang S.M."/>
            <person name="Mutuku M."/>
            <person name="Mkoji G."/>
            <person name="Steinauer M."/>
            <person name="Loker E.S."/>
        </authorList>
    </citation>
    <scope>NUCLEOTIDE SEQUENCE</scope>
    <source>
        <strain evidence="2">KasaAsao</strain>
        <tissue evidence="2">Whole Snail</tissue>
    </source>
</reference>
<dbReference type="Pfam" id="PF00583">
    <property type="entry name" value="Acetyltransf_1"/>
    <property type="match status" value="1"/>
</dbReference>
<protein>
    <submittedName>
        <fullName evidence="2">GNAT family N-acetyltransferase</fullName>
    </submittedName>
</protein>
<feature type="domain" description="N-acetyltransferase" evidence="1">
    <location>
        <begin position="19"/>
        <end position="95"/>
    </location>
</feature>
<dbReference type="Gene3D" id="3.40.630.30">
    <property type="match status" value="1"/>
</dbReference>
<dbReference type="InterPro" id="IPR000182">
    <property type="entry name" value="GNAT_dom"/>
</dbReference>
<dbReference type="SUPFAM" id="SSF55729">
    <property type="entry name" value="Acyl-CoA N-acyltransferases (Nat)"/>
    <property type="match status" value="1"/>
</dbReference>
<accession>A0AAD8ANB8</accession>
<dbReference type="GO" id="GO:0016747">
    <property type="term" value="F:acyltransferase activity, transferring groups other than amino-acyl groups"/>
    <property type="evidence" value="ECO:0007669"/>
    <property type="project" value="InterPro"/>
</dbReference>
<dbReference type="AlphaFoldDB" id="A0AAD8ANB8"/>
<dbReference type="Proteomes" id="UP001233172">
    <property type="component" value="Unassembled WGS sequence"/>
</dbReference>
<evidence type="ECO:0000313" key="3">
    <source>
        <dbReference type="Proteomes" id="UP001233172"/>
    </source>
</evidence>
<name>A0AAD8ANB8_BIOPF</name>
<reference evidence="2" key="1">
    <citation type="journal article" date="2023" name="PLoS Negl. Trop. Dis.">
        <title>A genome sequence for Biomphalaria pfeifferi, the major vector snail for the human-infecting parasite Schistosoma mansoni.</title>
        <authorList>
            <person name="Bu L."/>
            <person name="Lu L."/>
            <person name="Laidemitt M.R."/>
            <person name="Zhang S.M."/>
            <person name="Mutuku M."/>
            <person name="Mkoji G."/>
            <person name="Steinauer M."/>
            <person name="Loker E.S."/>
        </authorList>
    </citation>
    <scope>NUCLEOTIDE SEQUENCE</scope>
    <source>
        <strain evidence="2">KasaAsao</strain>
    </source>
</reference>
<proteinExistence type="predicted"/>
<evidence type="ECO:0000313" key="2">
    <source>
        <dbReference type="EMBL" id="KAK0039370.1"/>
    </source>
</evidence>
<keyword evidence="3" id="KW-1185">Reference proteome</keyword>